<comment type="caution">
    <text evidence="17">The sequence shown here is derived from an EMBL/GenBank/DDBJ whole genome shotgun (WGS) entry which is preliminary data.</text>
</comment>
<evidence type="ECO:0000256" key="12">
    <source>
        <dbReference type="ARBA" id="ARBA00023288"/>
    </source>
</evidence>
<feature type="transmembrane region" description="Helical" evidence="15">
    <location>
        <begin position="432"/>
        <end position="457"/>
    </location>
</feature>
<evidence type="ECO:0000259" key="16">
    <source>
        <dbReference type="PROSITE" id="PS50262"/>
    </source>
</evidence>
<dbReference type="PROSITE" id="PS50262">
    <property type="entry name" value="G_PROTEIN_RECEP_F1_2"/>
    <property type="match status" value="1"/>
</dbReference>
<keyword evidence="14" id="KW-0175">Coiled coil</keyword>
<dbReference type="InterPro" id="IPR009126">
    <property type="entry name" value="Cholcskin_rcpt"/>
</dbReference>
<evidence type="ECO:0000256" key="9">
    <source>
        <dbReference type="ARBA" id="ARBA00023170"/>
    </source>
</evidence>
<feature type="coiled-coil region" evidence="14">
    <location>
        <begin position="132"/>
        <end position="166"/>
    </location>
</feature>
<keyword evidence="5 13" id="KW-0297">G-protein coupled receptor</keyword>
<evidence type="ECO:0000256" key="15">
    <source>
        <dbReference type="SAM" id="Phobius"/>
    </source>
</evidence>
<dbReference type="PRINTS" id="PR01822">
    <property type="entry name" value="CCYSTOKININR"/>
</dbReference>
<comment type="similarity">
    <text evidence="13">Belongs to the G-protein coupled receptor 1 family.</text>
</comment>
<feature type="transmembrane region" description="Helical" evidence="15">
    <location>
        <begin position="307"/>
        <end position="330"/>
    </location>
</feature>
<evidence type="ECO:0000256" key="2">
    <source>
        <dbReference type="ARBA" id="ARBA00022475"/>
    </source>
</evidence>
<dbReference type="InterPro" id="IPR017452">
    <property type="entry name" value="GPCR_Rhodpsn_7TM"/>
</dbReference>
<evidence type="ECO:0000256" key="10">
    <source>
        <dbReference type="ARBA" id="ARBA00023180"/>
    </source>
</evidence>
<dbReference type="Pfam" id="PF00001">
    <property type="entry name" value="7tm_1"/>
    <property type="match status" value="1"/>
</dbReference>
<proteinExistence type="inferred from homology"/>
<dbReference type="GO" id="GO:0005886">
    <property type="term" value="C:plasma membrane"/>
    <property type="evidence" value="ECO:0007669"/>
    <property type="project" value="UniProtKB-SubCell"/>
</dbReference>
<organism evidence="17 18">
    <name type="scientific">Caenorhabditis auriculariae</name>
    <dbReference type="NCBI Taxonomy" id="2777116"/>
    <lineage>
        <taxon>Eukaryota</taxon>
        <taxon>Metazoa</taxon>
        <taxon>Ecdysozoa</taxon>
        <taxon>Nematoda</taxon>
        <taxon>Chromadorea</taxon>
        <taxon>Rhabditida</taxon>
        <taxon>Rhabditina</taxon>
        <taxon>Rhabditomorpha</taxon>
        <taxon>Rhabditoidea</taxon>
        <taxon>Rhabditidae</taxon>
        <taxon>Peloderinae</taxon>
        <taxon>Caenorhabditis</taxon>
    </lineage>
</organism>
<feature type="domain" description="G-protein coupled receptors family 1 profile" evidence="16">
    <location>
        <begin position="286"/>
        <end position="617"/>
    </location>
</feature>
<protein>
    <recommendedName>
        <fullName evidence="16">G-protein coupled receptors family 1 profile domain-containing protein</fullName>
    </recommendedName>
</protein>
<dbReference type="EMBL" id="CAJGYM010000004">
    <property type="protein sequence ID" value="CAD6186083.1"/>
    <property type="molecule type" value="Genomic_DNA"/>
</dbReference>
<evidence type="ECO:0000313" key="17">
    <source>
        <dbReference type="EMBL" id="CAD6186083.1"/>
    </source>
</evidence>
<dbReference type="SUPFAM" id="SSF81321">
    <property type="entry name" value="Family A G protein-coupled receptor-like"/>
    <property type="match status" value="1"/>
</dbReference>
<name>A0A8S1GTX5_9PELO</name>
<keyword evidence="11 13" id="KW-0807">Transducer</keyword>
<evidence type="ECO:0000256" key="5">
    <source>
        <dbReference type="ARBA" id="ARBA00023040"/>
    </source>
</evidence>
<evidence type="ECO:0000256" key="14">
    <source>
        <dbReference type="SAM" id="Coils"/>
    </source>
</evidence>
<keyword evidence="3 13" id="KW-0812">Transmembrane</keyword>
<keyword evidence="4 15" id="KW-1133">Transmembrane helix</keyword>
<keyword evidence="10" id="KW-0325">Glycoprotein</keyword>
<keyword evidence="8" id="KW-1015">Disulfide bond</keyword>
<dbReference type="CDD" id="cd14993">
    <property type="entry name" value="7tmA_CCKR-like"/>
    <property type="match status" value="1"/>
</dbReference>
<evidence type="ECO:0000256" key="13">
    <source>
        <dbReference type="RuleBase" id="RU000688"/>
    </source>
</evidence>
<dbReference type="PROSITE" id="PS00237">
    <property type="entry name" value="G_PROTEIN_RECEP_F1_1"/>
    <property type="match status" value="1"/>
</dbReference>
<dbReference type="PRINTS" id="PR00237">
    <property type="entry name" value="GPCRRHODOPSN"/>
</dbReference>
<keyword evidence="2" id="KW-1003">Cell membrane</keyword>
<evidence type="ECO:0000256" key="6">
    <source>
        <dbReference type="ARBA" id="ARBA00023136"/>
    </source>
</evidence>
<reference evidence="17" key="1">
    <citation type="submission" date="2020-10" db="EMBL/GenBank/DDBJ databases">
        <authorList>
            <person name="Kikuchi T."/>
        </authorList>
    </citation>
    <scope>NUCLEOTIDE SEQUENCE</scope>
    <source>
        <strain evidence="17">NKZ352</strain>
    </source>
</reference>
<comment type="subcellular location">
    <subcellularLocation>
        <location evidence="1">Cell membrane</location>
        <topology evidence="1">Multi-pass membrane protein</topology>
    </subcellularLocation>
</comment>
<evidence type="ECO:0000256" key="8">
    <source>
        <dbReference type="ARBA" id="ARBA00023157"/>
    </source>
</evidence>
<keyword evidence="6 15" id="KW-0472">Membrane</keyword>
<dbReference type="InterPro" id="IPR000276">
    <property type="entry name" value="GPCR_Rhodpsn"/>
</dbReference>
<dbReference type="PANTHER" id="PTHR24238:SF60">
    <property type="entry name" value="G-PROTEIN COUPLED RECEPTORS FAMILY 1 PROFILE DOMAIN-CONTAINING PROTEIN"/>
    <property type="match status" value="1"/>
</dbReference>
<sequence>MSYFRMTDVFDATGPTSEFEIAFFGFSALGFNDSVYNAAVEAWETVCTEEFKNNPKLKGLPKDLRLNFATFPFKDAQMKHTFERFMHFCATTHFRIPTSVVLEEHLQMHRTMCEIESGKMSSEDILTCNQEYNRMLEHVRELRTKLAKLDDELEELNATISVLHHLEKAREQLKFADSSRKYVFKNHLVAFGMALRAAVTWQSFMVETRKSVFVGRIFVITGKNVVQDEIALTAFVPPFLAQMSSSTSPPTTSLTPLRDECAVIVTSYNVCLSFVFILCFLLSLLGNAVVIITILGKSHRSRSITNFYLLNLAFADLLRSVVCIPTTLLSELTHCWLLGAAMCKIVAFMQPVGVCASAYTLAVIAVERYYAICRPLQSRKWHTKKRALVTIFLVWCFSFSANLGSLFVFDAVPIGSKYNCDSTQGRTVDFVYQLYLTFALLFVPLALMVGLYGNVIFTLNTAINSDHPTMEQQLIGSGLPARASFSDWLFNAVSRVPSLKIPKEEKEKSSLAIPLSIRSSRPSRSFSSFFTTPRGSIDSSMLLRSTNQEKILIAKKKVTRMLITLVIVFAFCWVPSYVWWIAVRMADLTGNNLWHSGLNSALTILTYVSSLANPITYCFMNKSFRASVISHCTWCAAVKRPSTCSPVIKKSSREVLPPTPLPIIRVDLALDSTIHI</sequence>
<feature type="transmembrane region" description="Helical" evidence="15">
    <location>
        <begin position="602"/>
        <end position="620"/>
    </location>
</feature>
<feature type="transmembrane region" description="Helical" evidence="15">
    <location>
        <begin position="274"/>
        <end position="295"/>
    </location>
</feature>
<dbReference type="GO" id="GO:0008188">
    <property type="term" value="F:neuropeptide receptor activity"/>
    <property type="evidence" value="ECO:0007669"/>
    <property type="project" value="TreeGrafter"/>
</dbReference>
<gene>
    <name evidence="17" type="ORF">CAUJ_LOCUS2002</name>
</gene>
<dbReference type="Gene3D" id="1.20.1070.10">
    <property type="entry name" value="Rhodopsin 7-helix transmembrane proteins"/>
    <property type="match status" value="1"/>
</dbReference>
<keyword evidence="18" id="KW-1185">Reference proteome</keyword>
<keyword evidence="7" id="KW-0564">Palmitate</keyword>
<keyword evidence="12" id="KW-0449">Lipoprotein</keyword>
<evidence type="ECO:0000256" key="4">
    <source>
        <dbReference type="ARBA" id="ARBA00022989"/>
    </source>
</evidence>
<keyword evidence="9 13" id="KW-0675">Receptor</keyword>
<dbReference type="Proteomes" id="UP000835052">
    <property type="component" value="Unassembled WGS sequence"/>
</dbReference>
<evidence type="ECO:0000256" key="11">
    <source>
        <dbReference type="ARBA" id="ARBA00023224"/>
    </source>
</evidence>
<evidence type="ECO:0000256" key="7">
    <source>
        <dbReference type="ARBA" id="ARBA00023139"/>
    </source>
</evidence>
<feature type="transmembrane region" description="Helical" evidence="15">
    <location>
        <begin position="387"/>
        <end position="412"/>
    </location>
</feature>
<accession>A0A8S1GTX5</accession>
<evidence type="ECO:0000313" key="18">
    <source>
        <dbReference type="Proteomes" id="UP000835052"/>
    </source>
</evidence>
<evidence type="ECO:0000256" key="1">
    <source>
        <dbReference type="ARBA" id="ARBA00004651"/>
    </source>
</evidence>
<dbReference type="OrthoDB" id="10037617at2759"/>
<feature type="transmembrane region" description="Helical" evidence="15">
    <location>
        <begin position="562"/>
        <end position="582"/>
    </location>
</feature>
<dbReference type="AlphaFoldDB" id="A0A8S1GTX5"/>
<dbReference type="PANTHER" id="PTHR24238">
    <property type="entry name" value="G-PROTEIN COUPLED RECEPTOR"/>
    <property type="match status" value="1"/>
</dbReference>
<feature type="transmembrane region" description="Helical" evidence="15">
    <location>
        <begin position="336"/>
        <end position="366"/>
    </location>
</feature>
<evidence type="ECO:0000256" key="3">
    <source>
        <dbReference type="ARBA" id="ARBA00022692"/>
    </source>
</evidence>